<protein>
    <recommendedName>
        <fullName evidence="2">BCAS3 domain-containing protein</fullName>
    </recommendedName>
</protein>
<reference evidence="3" key="1">
    <citation type="submission" date="2021-01" db="EMBL/GenBank/DDBJ databases">
        <authorList>
            <person name="Corre E."/>
            <person name="Pelletier E."/>
            <person name="Niang G."/>
            <person name="Scheremetjew M."/>
            <person name="Finn R."/>
            <person name="Kale V."/>
            <person name="Holt S."/>
            <person name="Cochrane G."/>
            <person name="Meng A."/>
            <person name="Brown T."/>
            <person name="Cohen L."/>
        </authorList>
    </citation>
    <scope>NUCLEOTIDE SEQUENCE</scope>
    <source>
        <strain evidence="3">UIO037</strain>
    </source>
</reference>
<name>A0A7S4MS39_9EUKA</name>
<dbReference type="AlphaFoldDB" id="A0A7S4MS39"/>
<evidence type="ECO:0000259" key="2">
    <source>
        <dbReference type="Pfam" id="PF12490"/>
    </source>
</evidence>
<evidence type="ECO:0000313" key="3">
    <source>
        <dbReference type="EMBL" id="CAE2239419.1"/>
    </source>
</evidence>
<proteinExistence type="predicted"/>
<gene>
    <name evidence="3" type="ORF">CPOL0286_LOCUS12694</name>
</gene>
<sequence>MKTSVETLAKQGRYDEAHKLKKKADQLEKWERMKLENEHNTYIANKELQMRQQHQLQLEALRRRIQRGREEHKEHWLLGAQRLMQSHRNMISDLKSKQAIESMRADVAVKLDMSANRSAIAKEKIKANYAGVKPRVPGPSQARR</sequence>
<accession>A0A7S4MS39</accession>
<dbReference type="EMBL" id="HBKO01027626">
    <property type="protein sequence ID" value="CAE2239419.1"/>
    <property type="molecule type" value="Transcribed_RNA"/>
</dbReference>
<keyword evidence="1" id="KW-0175">Coiled coil</keyword>
<feature type="coiled-coil region" evidence="1">
    <location>
        <begin position="44"/>
        <end position="71"/>
    </location>
</feature>
<dbReference type="Pfam" id="PF12490">
    <property type="entry name" value="BCAS3"/>
    <property type="match status" value="1"/>
</dbReference>
<dbReference type="InterPro" id="IPR022175">
    <property type="entry name" value="BCAS3_dom"/>
</dbReference>
<organism evidence="3">
    <name type="scientific">Prymnesium polylepis</name>
    <dbReference type="NCBI Taxonomy" id="72548"/>
    <lineage>
        <taxon>Eukaryota</taxon>
        <taxon>Haptista</taxon>
        <taxon>Haptophyta</taxon>
        <taxon>Prymnesiophyceae</taxon>
        <taxon>Prymnesiales</taxon>
        <taxon>Prymnesiaceae</taxon>
        <taxon>Prymnesium</taxon>
    </lineage>
</organism>
<evidence type="ECO:0000256" key="1">
    <source>
        <dbReference type="SAM" id="Coils"/>
    </source>
</evidence>
<feature type="domain" description="BCAS3" evidence="2">
    <location>
        <begin position="6"/>
        <end position="55"/>
    </location>
</feature>